<dbReference type="KEGG" id="vg:29122553"/>
<evidence type="ECO:0000313" key="1">
    <source>
        <dbReference type="EMBL" id="AMO43060.1"/>
    </source>
</evidence>
<keyword evidence="2" id="KW-1185">Reference proteome</keyword>
<dbReference type="OrthoDB" id="28543at10239"/>
<accession>A0A127KM48</accession>
<organism evidence="1 2">
    <name type="scientific">Cyanophage S-RIM32</name>
    <dbReference type="NCBI Taxonomy" id="1278479"/>
    <lineage>
        <taxon>Viruses</taxon>
        <taxon>Duplodnaviria</taxon>
        <taxon>Heunggongvirae</taxon>
        <taxon>Uroviricota</taxon>
        <taxon>Caudoviricetes</taxon>
        <taxon>Pantevenvirales</taxon>
        <taxon>Kyanoviridae</taxon>
        <taxon>Bristolvirus</taxon>
        <taxon>Bristolvirus rhodeisland</taxon>
    </lineage>
</organism>
<protein>
    <submittedName>
        <fullName evidence="1">Uncharacterized protein</fullName>
    </submittedName>
</protein>
<sequence length="44" mass="5281">MNDVIIDPAELSEEERTRILYEADYFMPSNQIYEVLPEDLLEEF</sequence>
<dbReference type="GeneID" id="29122553"/>
<dbReference type="EMBL" id="KU594606">
    <property type="protein sequence ID" value="AMO43060.1"/>
    <property type="molecule type" value="Genomic_DNA"/>
</dbReference>
<evidence type="ECO:0000313" key="2">
    <source>
        <dbReference type="Proteomes" id="UP000203157"/>
    </source>
</evidence>
<name>A0A127KM48_9CAUD</name>
<dbReference type="Proteomes" id="UP000203157">
    <property type="component" value="Segment"/>
</dbReference>
<proteinExistence type="predicted"/>
<reference evidence="1 2" key="1">
    <citation type="submission" date="2016-01" db="EMBL/GenBank/DDBJ databases">
        <title>The genomic content and context of auxiliary metabolic genes in marine cyanophages.</title>
        <authorList>
            <person name="Marston M.F."/>
            <person name="Martiny J.B.H."/>
            <person name="Crummett L.T."/>
        </authorList>
    </citation>
    <scope>NUCLEOTIDE SEQUENCE [LARGE SCALE GENOMIC DNA]</scope>
    <source>
        <strain evidence="1">RW_108_0702</strain>
    </source>
</reference>
<dbReference type="RefSeq" id="YP_009301553.1">
    <property type="nucleotide sequence ID" value="NC_031235.1"/>
</dbReference>
<gene>
    <name evidence="1" type="ORF">R1080702_051</name>
</gene>